<evidence type="ECO:0008006" key="5">
    <source>
        <dbReference type="Google" id="ProtNLM"/>
    </source>
</evidence>
<reference evidence="3" key="1">
    <citation type="submission" date="2020-09" db="EMBL/GenBank/DDBJ databases">
        <title>New species isolated from human feces.</title>
        <authorList>
            <person name="Kitahara M."/>
            <person name="Shigeno Y."/>
            <person name="Shime M."/>
            <person name="Matsumoto Y."/>
            <person name="Nakamura S."/>
            <person name="Motooka D."/>
            <person name="Fukuoka S."/>
            <person name="Nishikawa H."/>
            <person name="Benno Y."/>
        </authorList>
    </citation>
    <scope>NUCLEOTIDE SEQUENCE</scope>
    <source>
        <strain evidence="3">MM50</strain>
    </source>
</reference>
<dbReference type="EMBL" id="AP023418">
    <property type="protein sequence ID" value="BCK80389.1"/>
    <property type="molecule type" value="Genomic_DNA"/>
</dbReference>
<accession>A0A810PVZ2</accession>
<gene>
    <name evidence="3" type="ORF">MM50RIKEN_01520</name>
</gene>
<dbReference type="Proteomes" id="UP000681035">
    <property type="component" value="Chromosome"/>
</dbReference>
<evidence type="ECO:0000313" key="3">
    <source>
        <dbReference type="EMBL" id="BCK80389.1"/>
    </source>
</evidence>
<evidence type="ECO:0000256" key="2">
    <source>
        <dbReference type="SAM" id="SignalP"/>
    </source>
</evidence>
<keyword evidence="4" id="KW-1185">Reference proteome</keyword>
<feature type="compositionally biased region" description="Low complexity" evidence="1">
    <location>
        <begin position="32"/>
        <end position="48"/>
    </location>
</feature>
<organism evidence="3 4">
    <name type="scientific">Vescimonas coprocola</name>
    <dbReference type="NCBI Taxonomy" id="2714355"/>
    <lineage>
        <taxon>Bacteria</taxon>
        <taxon>Bacillati</taxon>
        <taxon>Bacillota</taxon>
        <taxon>Clostridia</taxon>
        <taxon>Eubacteriales</taxon>
        <taxon>Oscillospiraceae</taxon>
        <taxon>Vescimonas</taxon>
    </lineage>
</organism>
<dbReference type="PROSITE" id="PS51257">
    <property type="entry name" value="PROKAR_LIPOPROTEIN"/>
    <property type="match status" value="1"/>
</dbReference>
<protein>
    <recommendedName>
        <fullName evidence="5">Lipoprotein</fullName>
    </recommendedName>
</protein>
<dbReference type="RefSeq" id="WP_213541354.1">
    <property type="nucleotide sequence ID" value="NZ_AP023418.1"/>
</dbReference>
<sequence length="58" mass="6238">MKKLIALLLAAVMCLSLAACDNGKTENTDHSQGQNTENTSNENQQTETASQRNGNPEC</sequence>
<evidence type="ECO:0000256" key="1">
    <source>
        <dbReference type="SAM" id="MobiDB-lite"/>
    </source>
</evidence>
<feature type="chain" id="PRO_5032543994" description="Lipoprotein" evidence="2">
    <location>
        <begin position="19"/>
        <end position="58"/>
    </location>
</feature>
<feature type="region of interest" description="Disordered" evidence="1">
    <location>
        <begin position="24"/>
        <end position="58"/>
    </location>
</feature>
<proteinExistence type="predicted"/>
<dbReference type="AlphaFoldDB" id="A0A810PVZ2"/>
<feature type="signal peptide" evidence="2">
    <location>
        <begin position="1"/>
        <end position="18"/>
    </location>
</feature>
<keyword evidence="2" id="KW-0732">Signal</keyword>
<feature type="compositionally biased region" description="Polar residues" evidence="1">
    <location>
        <begin position="49"/>
        <end position="58"/>
    </location>
</feature>
<evidence type="ECO:0000313" key="4">
    <source>
        <dbReference type="Proteomes" id="UP000681035"/>
    </source>
</evidence>
<name>A0A810PVZ2_9FIRM</name>
<dbReference type="KEGG" id="vcop:MM50RIKEN_01520"/>